<dbReference type="InterPro" id="IPR019734">
    <property type="entry name" value="TPR_rpt"/>
</dbReference>
<evidence type="ECO:0000256" key="4">
    <source>
        <dbReference type="ARBA" id="ARBA00022803"/>
    </source>
</evidence>
<evidence type="ECO:0000256" key="5">
    <source>
        <dbReference type="ARBA" id="ARBA00038253"/>
    </source>
</evidence>
<comment type="similarity">
    <text evidence="5">Belongs to the Rap family.</text>
</comment>
<keyword evidence="2" id="KW-0963">Cytoplasm</keyword>
<dbReference type="RefSeq" id="WP_345210512.1">
    <property type="nucleotide sequence ID" value="NZ_BAABFT010000003.1"/>
</dbReference>
<dbReference type="SUPFAM" id="SSF48452">
    <property type="entry name" value="TPR-like"/>
    <property type="match status" value="1"/>
</dbReference>
<dbReference type="PROSITE" id="PS50005">
    <property type="entry name" value="TPR"/>
    <property type="match status" value="2"/>
</dbReference>
<proteinExistence type="inferred from homology"/>
<evidence type="ECO:0000256" key="6">
    <source>
        <dbReference type="PROSITE-ProRule" id="PRU00339"/>
    </source>
</evidence>
<accession>A0ABP8G6P1</accession>
<evidence type="ECO:0008006" key="10">
    <source>
        <dbReference type="Google" id="ProtNLM"/>
    </source>
</evidence>
<reference evidence="9" key="1">
    <citation type="journal article" date="2019" name="Int. J. Syst. Evol. Microbiol.">
        <title>The Global Catalogue of Microorganisms (GCM) 10K type strain sequencing project: providing services to taxonomists for standard genome sequencing and annotation.</title>
        <authorList>
            <consortium name="The Broad Institute Genomics Platform"/>
            <consortium name="The Broad Institute Genome Sequencing Center for Infectious Disease"/>
            <person name="Wu L."/>
            <person name="Ma J."/>
        </authorList>
    </citation>
    <scope>NUCLEOTIDE SEQUENCE [LARGE SCALE GENOMIC DNA]</scope>
    <source>
        <strain evidence="9">JCM 17705</strain>
    </source>
</reference>
<dbReference type="InterPro" id="IPR011990">
    <property type="entry name" value="TPR-like_helical_dom_sf"/>
</dbReference>
<gene>
    <name evidence="8" type="ORF">GCM10023149_16060</name>
</gene>
<dbReference type="Proteomes" id="UP001500582">
    <property type="component" value="Unassembled WGS sequence"/>
</dbReference>
<organism evidence="8 9">
    <name type="scientific">Mucilaginibacter gynuensis</name>
    <dbReference type="NCBI Taxonomy" id="1302236"/>
    <lineage>
        <taxon>Bacteria</taxon>
        <taxon>Pseudomonadati</taxon>
        <taxon>Bacteroidota</taxon>
        <taxon>Sphingobacteriia</taxon>
        <taxon>Sphingobacteriales</taxon>
        <taxon>Sphingobacteriaceae</taxon>
        <taxon>Mucilaginibacter</taxon>
    </lineage>
</organism>
<dbReference type="SMART" id="SM00028">
    <property type="entry name" value="TPR"/>
    <property type="match status" value="3"/>
</dbReference>
<feature type="signal peptide" evidence="7">
    <location>
        <begin position="1"/>
        <end position="21"/>
    </location>
</feature>
<dbReference type="Pfam" id="PF13181">
    <property type="entry name" value="TPR_8"/>
    <property type="match status" value="2"/>
</dbReference>
<dbReference type="Gene3D" id="1.25.40.10">
    <property type="entry name" value="Tetratricopeptide repeat domain"/>
    <property type="match status" value="2"/>
</dbReference>
<evidence type="ECO:0000256" key="3">
    <source>
        <dbReference type="ARBA" id="ARBA00022737"/>
    </source>
</evidence>
<evidence type="ECO:0000313" key="9">
    <source>
        <dbReference type="Proteomes" id="UP001500582"/>
    </source>
</evidence>
<keyword evidence="3" id="KW-0677">Repeat</keyword>
<keyword evidence="9" id="KW-1185">Reference proteome</keyword>
<dbReference type="PANTHER" id="PTHR46630:SF1">
    <property type="entry name" value="TETRATRICOPEPTIDE REPEAT PROTEIN 29"/>
    <property type="match status" value="1"/>
</dbReference>
<dbReference type="PANTHER" id="PTHR46630">
    <property type="entry name" value="TETRATRICOPEPTIDE REPEAT PROTEIN 29"/>
    <property type="match status" value="1"/>
</dbReference>
<evidence type="ECO:0000313" key="8">
    <source>
        <dbReference type="EMBL" id="GAA4318115.1"/>
    </source>
</evidence>
<evidence type="ECO:0000256" key="2">
    <source>
        <dbReference type="ARBA" id="ARBA00022490"/>
    </source>
</evidence>
<feature type="repeat" description="TPR" evidence="6">
    <location>
        <begin position="85"/>
        <end position="118"/>
    </location>
</feature>
<comment type="subcellular location">
    <subcellularLocation>
        <location evidence="1">Cytoplasm</location>
    </subcellularLocation>
</comment>
<evidence type="ECO:0000256" key="1">
    <source>
        <dbReference type="ARBA" id="ARBA00004496"/>
    </source>
</evidence>
<protein>
    <recommendedName>
        <fullName evidence="10">Tetratricopeptide repeat protein</fullName>
    </recommendedName>
</protein>
<dbReference type="EMBL" id="BAABFT010000003">
    <property type="protein sequence ID" value="GAA4318115.1"/>
    <property type="molecule type" value="Genomic_DNA"/>
</dbReference>
<name>A0ABP8G6P1_9SPHI</name>
<keyword evidence="4 6" id="KW-0802">TPR repeat</keyword>
<comment type="caution">
    <text evidence="8">The sequence shown here is derived from an EMBL/GenBank/DDBJ whole genome shotgun (WGS) entry which is preliminary data.</text>
</comment>
<feature type="chain" id="PRO_5046767748" description="Tetratricopeptide repeat protein" evidence="7">
    <location>
        <begin position="22"/>
        <end position="326"/>
    </location>
</feature>
<sequence>MITVKFKKALAVLISCVIVLAHPDAIAERSASVKEDSLKIGRLLDKAAELLKKQSNKAANEHLSEAHACQALNLSRRSHYATGVGRSYFVLSEIYQRRNDLESAVRFLDSAISIFKKNELEKVFLADAYIRKADHFEISEKQGLETKIKCYEEAVKLLGSKMPISLKHADALKYLGDLYNVKEDNQRSIARLQEAIAIYRTLRYDKLQDIYCLLGAVMNRNGSSREGLKYLLLAEKAALKYNDSSSTVTTMYNRLGNVYNSLNQLSEANKAFRRSIFYARLNKDVDALLTVSANLGWSFIRIKEPRKGVQVLKDALKYCTSKDTAS</sequence>
<keyword evidence="7" id="KW-0732">Signal</keyword>
<evidence type="ECO:0000256" key="7">
    <source>
        <dbReference type="SAM" id="SignalP"/>
    </source>
</evidence>
<dbReference type="InterPro" id="IPR051476">
    <property type="entry name" value="Bac_ResReg_Asp_Phosphatase"/>
</dbReference>
<feature type="repeat" description="TPR" evidence="6">
    <location>
        <begin position="249"/>
        <end position="282"/>
    </location>
</feature>